<dbReference type="Pfam" id="PF25790">
    <property type="entry name" value="BCD1"/>
    <property type="match status" value="1"/>
</dbReference>
<evidence type="ECO:0000256" key="7">
    <source>
        <dbReference type="ARBA" id="ARBA00022843"/>
    </source>
</evidence>
<feature type="compositionally biased region" description="Low complexity" evidence="14">
    <location>
        <begin position="8"/>
        <end position="24"/>
    </location>
</feature>
<feature type="region of interest" description="Disordered" evidence="14">
    <location>
        <begin position="1"/>
        <end position="24"/>
    </location>
</feature>
<comment type="function">
    <text evidence="8">Required for box C/D snoRNAs accumulation involved in snoRNA processing, snoRNA transport to the nucleolus and ribosome biogenesis.</text>
</comment>
<keyword evidence="17" id="KW-1185">Reference proteome</keyword>
<comment type="caution">
    <text evidence="16">The sequence shown here is derived from an EMBL/GenBank/DDBJ whole genome shotgun (WGS) entry which is preliminary data.</text>
</comment>
<keyword evidence="7" id="KW-0832">Ubl conjugation</keyword>
<dbReference type="GO" id="GO:0048254">
    <property type="term" value="P:snoRNA localization"/>
    <property type="evidence" value="ECO:0007669"/>
    <property type="project" value="TreeGrafter"/>
</dbReference>
<dbReference type="PANTHER" id="PTHR13483:SF3">
    <property type="entry name" value="BOX C_D SNORNA PROTEIN 1"/>
    <property type="match status" value="1"/>
</dbReference>
<dbReference type="SUPFAM" id="SSF144232">
    <property type="entry name" value="HIT/MYND zinc finger-like"/>
    <property type="match status" value="1"/>
</dbReference>
<dbReference type="FunCoup" id="A0A200PXE9">
    <property type="interactions" value="661"/>
</dbReference>
<dbReference type="GO" id="GO:0008270">
    <property type="term" value="F:zinc ion binding"/>
    <property type="evidence" value="ECO:0007669"/>
    <property type="project" value="UniProtKB-UniRule"/>
</dbReference>
<keyword evidence="4" id="KW-0479">Metal-binding</keyword>
<accession>A0A200PXE9</accession>
<evidence type="ECO:0000313" key="17">
    <source>
        <dbReference type="Proteomes" id="UP000195402"/>
    </source>
</evidence>
<organism evidence="16 17">
    <name type="scientific">Macleaya cordata</name>
    <name type="common">Five-seeded plume-poppy</name>
    <name type="synonym">Bocconia cordata</name>
    <dbReference type="NCBI Taxonomy" id="56857"/>
    <lineage>
        <taxon>Eukaryota</taxon>
        <taxon>Viridiplantae</taxon>
        <taxon>Streptophyta</taxon>
        <taxon>Embryophyta</taxon>
        <taxon>Tracheophyta</taxon>
        <taxon>Spermatophyta</taxon>
        <taxon>Magnoliopsida</taxon>
        <taxon>Ranunculales</taxon>
        <taxon>Papaveraceae</taxon>
        <taxon>Papaveroideae</taxon>
        <taxon>Macleaya</taxon>
    </lineage>
</organism>
<dbReference type="AlphaFoldDB" id="A0A200PXE9"/>
<evidence type="ECO:0000256" key="9">
    <source>
        <dbReference type="ARBA" id="ARBA00049654"/>
    </source>
</evidence>
<evidence type="ECO:0000256" key="12">
    <source>
        <dbReference type="ARBA" id="ARBA00077531"/>
    </source>
</evidence>
<name>A0A200PXE9_MACCD</name>
<dbReference type="STRING" id="56857.A0A200PXE9"/>
<evidence type="ECO:0000256" key="14">
    <source>
        <dbReference type="SAM" id="MobiDB-lite"/>
    </source>
</evidence>
<dbReference type="OMA" id="ECKSNSW"/>
<evidence type="ECO:0000256" key="8">
    <source>
        <dbReference type="ARBA" id="ARBA00049598"/>
    </source>
</evidence>
<evidence type="ECO:0000256" key="2">
    <source>
        <dbReference type="ARBA" id="ARBA00022517"/>
    </source>
</evidence>
<evidence type="ECO:0000256" key="13">
    <source>
        <dbReference type="PROSITE-ProRule" id="PRU00453"/>
    </source>
</evidence>
<comment type="subunit">
    <text evidence="10">Interacts with FBL, SNU13, NOP58, NUFIP1, RUVBL1, RUVBL2 and TAF9. Interacts (via HIT-type zinc finger) with the RUVBL1/RUVBL2 complex in the presence of ADP.</text>
</comment>
<proteinExistence type="inferred from homology"/>
<evidence type="ECO:0000256" key="6">
    <source>
        <dbReference type="ARBA" id="ARBA00022833"/>
    </source>
</evidence>
<evidence type="ECO:0000256" key="1">
    <source>
        <dbReference type="ARBA" id="ARBA00022499"/>
    </source>
</evidence>
<dbReference type="PROSITE" id="PS51083">
    <property type="entry name" value="ZF_HIT"/>
    <property type="match status" value="1"/>
</dbReference>
<dbReference type="GO" id="GO:0005634">
    <property type="term" value="C:nucleus"/>
    <property type="evidence" value="ECO:0007669"/>
    <property type="project" value="TreeGrafter"/>
</dbReference>
<dbReference type="CDD" id="cd23023">
    <property type="entry name" value="zf-HIT_BCD1"/>
    <property type="match status" value="1"/>
</dbReference>
<dbReference type="EMBL" id="MVGT01003947">
    <property type="protein sequence ID" value="OVA02866.1"/>
    <property type="molecule type" value="Genomic_DNA"/>
</dbReference>
<dbReference type="Gene3D" id="3.30.60.190">
    <property type="match status" value="1"/>
</dbReference>
<dbReference type="GO" id="GO:0070761">
    <property type="term" value="C:pre-snoRNP complex"/>
    <property type="evidence" value="ECO:0007669"/>
    <property type="project" value="TreeGrafter"/>
</dbReference>
<dbReference type="Pfam" id="PF04438">
    <property type="entry name" value="zf-HIT"/>
    <property type="match status" value="1"/>
</dbReference>
<reference evidence="16 17" key="1">
    <citation type="journal article" date="2017" name="Mol. Plant">
        <title>The Genome of Medicinal Plant Macleaya cordata Provides New Insights into Benzylisoquinoline Alkaloids Metabolism.</title>
        <authorList>
            <person name="Liu X."/>
            <person name="Liu Y."/>
            <person name="Huang P."/>
            <person name="Ma Y."/>
            <person name="Qing Z."/>
            <person name="Tang Q."/>
            <person name="Cao H."/>
            <person name="Cheng P."/>
            <person name="Zheng Y."/>
            <person name="Yuan Z."/>
            <person name="Zhou Y."/>
            <person name="Liu J."/>
            <person name="Tang Z."/>
            <person name="Zhuo Y."/>
            <person name="Zhang Y."/>
            <person name="Yu L."/>
            <person name="Huang J."/>
            <person name="Yang P."/>
            <person name="Peng Q."/>
            <person name="Zhang J."/>
            <person name="Jiang W."/>
            <person name="Zhang Z."/>
            <person name="Lin K."/>
            <person name="Ro D.K."/>
            <person name="Chen X."/>
            <person name="Xiong X."/>
            <person name="Shang Y."/>
            <person name="Huang S."/>
            <person name="Zeng J."/>
        </authorList>
    </citation>
    <scope>NUCLEOTIDE SEQUENCE [LARGE SCALE GENOMIC DNA]</scope>
    <source>
        <strain evidence="17">cv. BLH2017</strain>
        <tissue evidence="16">Root</tissue>
    </source>
</reference>
<feature type="domain" description="HIT-type" evidence="15">
    <location>
        <begin position="27"/>
        <end position="61"/>
    </location>
</feature>
<keyword evidence="6" id="KW-0862">Zinc</keyword>
<dbReference type="OrthoDB" id="272357at2759"/>
<dbReference type="FunFam" id="3.30.60.190:FF:000001">
    <property type="entry name" value="box C/D snoRNA protein 1"/>
    <property type="match status" value="1"/>
</dbReference>
<keyword evidence="2" id="KW-0690">Ribosome biogenesis</keyword>
<dbReference type="Proteomes" id="UP000195402">
    <property type="component" value="Unassembled WGS sequence"/>
</dbReference>
<evidence type="ECO:0000256" key="10">
    <source>
        <dbReference type="ARBA" id="ARBA00061949"/>
    </source>
</evidence>
<evidence type="ECO:0000259" key="15">
    <source>
        <dbReference type="PROSITE" id="PS51083"/>
    </source>
</evidence>
<comment type="similarity">
    <text evidence="9">Belongs to the BCD1 family.</text>
</comment>
<evidence type="ECO:0000313" key="16">
    <source>
        <dbReference type="EMBL" id="OVA02866.1"/>
    </source>
</evidence>
<dbReference type="InParanoid" id="A0A200PXE9"/>
<dbReference type="InterPro" id="IPR051639">
    <property type="entry name" value="BCD1"/>
</dbReference>
<dbReference type="GO" id="GO:0000463">
    <property type="term" value="P:maturation of LSU-rRNA from tricistronic rRNA transcript (SSU-rRNA, 5.8S rRNA, LSU-rRNA)"/>
    <property type="evidence" value="ECO:0007669"/>
    <property type="project" value="TreeGrafter"/>
</dbReference>
<evidence type="ECO:0000256" key="3">
    <source>
        <dbReference type="ARBA" id="ARBA00022553"/>
    </source>
</evidence>
<gene>
    <name evidence="16" type="ORF">BVC80_9095g60</name>
</gene>
<dbReference type="InterPro" id="IPR057721">
    <property type="entry name" value="BCD1_alpha/beta"/>
</dbReference>
<keyword evidence="1" id="KW-1017">Isopeptide bond</keyword>
<evidence type="ECO:0000256" key="4">
    <source>
        <dbReference type="ARBA" id="ARBA00022723"/>
    </source>
</evidence>
<evidence type="ECO:0000256" key="11">
    <source>
        <dbReference type="ARBA" id="ARBA00068630"/>
    </source>
</evidence>
<sequence>MEVEDKSSANPNSNTNPNPNSKDSSICEECGLNPSKYKCPGCSIRSCSLPCVKSHKQRTSCTGKRPRTEFVPLSQFDDNLIISVDYNLLEEAKRVAESAQRMREGLFGHSYFKLPYKLKSLRNAASRRKTHLLLLPNGMLKREKNKSIYHQRKKSIFWTIEWRFHSTDVVLTDNGVDENTNLCSVIEKHLKLGPWNHKLRPFCEEQLDCLKFFIRKNAKGPKSPYRELDIKAPISQQLANIVIVEYPVIHVLLPSASYDFEVVKDANPLPHKPTETNFPSPKGVAFKEEEIEEEEEDGISMDPQILDLMKFVNSEPLDNFRIPNSSKPMLKGEVQTEDNNAFYISNSKEFELSENAGFDFEQDLRDAYSGLIGQVNPDDFLDLDGGFLQEGDMDEELEEGEIAEF</sequence>
<dbReference type="GO" id="GO:0000492">
    <property type="term" value="P:box C/D snoRNP assembly"/>
    <property type="evidence" value="ECO:0007669"/>
    <property type="project" value="TreeGrafter"/>
</dbReference>
<evidence type="ECO:0000256" key="5">
    <source>
        <dbReference type="ARBA" id="ARBA00022771"/>
    </source>
</evidence>
<keyword evidence="3" id="KW-0597">Phosphoprotein</keyword>
<keyword evidence="5 13" id="KW-0863">Zinc-finger</keyword>
<protein>
    <recommendedName>
        <fullName evidence="11">Box C/D snoRNA protein 1</fullName>
    </recommendedName>
    <alternativeName>
        <fullName evidence="12">Zinc finger HIT domain-containing protein 6</fullName>
    </alternativeName>
</protein>
<dbReference type="PANTHER" id="PTHR13483">
    <property type="entry name" value="BOX C_D SNORNA PROTEIN 1-RELATED"/>
    <property type="match status" value="1"/>
</dbReference>
<dbReference type="InterPro" id="IPR007529">
    <property type="entry name" value="Znf_HIT"/>
</dbReference>